<reference evidence="1 2" key="1">
    <citation type="submission" date="2021-03" db="EMBL/GenBank/DDBJ databases">
        <title>Genomic Encyclopedia of Type Strains, Phase IV (KMG-IV): sequencing the most valuable type-strain genomes for metagenomic binning, comparative biology and taxonomic classification.</title>
        <authorList>
            <person name="Goeker M."/>
        </authorList>
    </citation>
    <scope>NUCLEOTIDE SEQUENCE [LARGE SCALE GENOMIC DNA]</scope>
    <source>
        <strain evidence="1 2">DSM 26048</strain>
    </source>
</reference>
<name>A0ABS4IYU1_9BACL</name>
<dbReference type="Proteomes" id="UP001519287">
    <property type="component" value="Unassembled WGS sequence"/>
</dbReference>
<proteinExistence type="predicted"/>
<dbReference type="InterPro" id="IPR051828">
    <property type="entry name" value="HAD-like_hydrolase_domain"/>
</dbReference>
<gene>
    <name evidence="1" type="ORF">J2Z66_003644</name>
</gene>
<dbReference type="Pfam" id="PF00702">
    <property type="entry name" value="Hydrolase"/>
    <property type="match status" value="1"/>
</dbReference>
<dbReference type="NCBIfam" id="TIGR01549">
    <property type="entry name" value="HAD-SF-IA-v1"/>
    <property type="match status" value="1"/>
</dbReference>
<dbReference type="PANTHER" id="PTHR46191">
    <property type="match status" value="1"/>
</dbReference>
<dbReference type="InterPro" id="IPR006439">
    <property type="entry name" value="HAD-SF_hydro_IA"/>
</dbReference>
<dbReference type="GO" id="GO:0016787">
    <property type="term" value="F:hydrolase activity"/>
    <property type="evidence" value="ECO:0007669"/>
    <property type="project" value="UniProtKB-KW"/>
</dbReference>
<dbReference type="SUPFAM" id="SSF56784">
    <property type="entry name" value="HAD-like"/>
    <property type="match status" value="1"/>
</dbReference>
<keyword evidence="1" id="KW-0378">Hydrolase</keyword>
<dbReference type="InterPro" id="IPR036412">
    <property type="entry name" value="HAD-like_sf"/>
</dbReference>
<dbReference type="Gene3D" id="1.10.150.720">
    <property type="entry name" value="Haloacid dehalogenase-like hydrolase"/>
    <property type="match status" value="1"/>
</dbReference>
<dbReference type="SFLD" id="SFLDS00003">
    <property type="entry name" value="Haloacid_Dehalogenase"/>
    <property type="match status" value="1"/>
</dbReference>
<dbReference type="InterPro" id="IPR044924">
    <property type="entry name" value="HAD-SF_hydro_IA_REG-2-like_cap"/>
</dbReference>
<comment type="caution">
    <text evidence="1">The sequence shown here is derived from an EMBL/GenBank/DDBJ whole genome shotgun (WGS) entry which is preliminary data.</text>
</comment>
<dbReference type="InterPro" id="IPR023214">
    <property type="entry name" value="HAD_sf"/>
</dbReference>
<dbReference type="SFLD" id="SFLDG01129">
    <property type="entry name" value="C1.5:_HAD__Beta-PGM__Phosphata"/>
    <property type="match status" value="1"/>
</dbReference>
<dbReference type="Gene3D" id="3.40.50.1000">
    <property type="entry name" value="HAD superfamily/HAD-like"/>
    <property type="match status" value="1"/>
</dbReference>
<dbReference type="EMBL" id="JAGGLB010000011">
    <property type="protein sequence ID" value="MBP1992036.1"/>
    <property type="molecule type" value="Genomic_DNA"/>
</dbReference>
<dbReference type="PRINTS" id="PR00413">
    <property type="entry name" value="HADHALOGNASE"/>
</dbReference>
<dbReference type="RefSeq" id="WP_209972750.1">
    <property type="nucleotide sequence ID" value="NZ_JAGGLB010000011.1"/>
</dbReference>
<sequence>MMRKLLNHYKMVYFDASETLLTVPGAELVLQKFLSHRSLTRDATVINELFTEAFRLFYYSKQPEPFTACSPESDRMFWVNLYKYVLQKLGVDEAWSIDEVHDCCHELYDMYMAPEQYELFEDVRESLQLMQQMGLRLGIVSNFAPTLKEILRSKGILAFFDPVIVSTEVGLEKPDPAIFELAISRSGLSAEDLLYIGDHDLNDIWAPKQVGIDAIQILRYDHLKGKGIRSLRELFP</sequence>
<evidence type="ECO:0000313" key="2">
    <source>
        <dbReference type="Proteomes" id="UP001519287"/>
    </source>
</evidence>
<keyword evidence="2" id="KW-1185">Reference proteome</keyword>
<protein>
    <submittedName>
        <fullName evidence="1">Hydrolase of the HAD superfamily</fullName>
    </submittedName>
</protein>
<dbReference type="PANTHER" id="PTHR46191:SF2">
    <property type="entry name" value="HALOACID DEHALOGENASE-LIKE HYDROLASE DOMAIN-CONTAINING PROTEIN 3"/>
    <property type="match status" value="1"/>
</dbReference>
<evidence type="ECO:0000313" key="1">
    <source>
        <dbReference type="EMBL" id="MBP1992036.1"/>
    </source>
</evidence>
<organism evidence="1 2">
    <name type="scientific">Paenibacillus eucommiae</name>
    <dbReference type="NCBI Taxonomy" id="1355755"/>
    <lineage>
        <taxon>Bacteria</taxon>
        <taxon>Bacillati</taxon>
        <taxon>Bacillota</taxon>
        <taxon>Bacilli</taxon>
        <taxon>Bacillales</taxon>
        <taxon>Paenibacillaceae</taxon>
        <taxon>Paenibacillus</taxon>
    </lineage>
</organism>
<accession>A0ABS4IYU1</accession>